<evidence type="ECO:0000313" key="2">
    <source>
        <dbReference type="EMBL" id="KAF1933250.1"/>
    </source>
</evidence>
<accession>A0A6A5S0Y1</accession>
<organism evidence="2 3">
    <name type="scientific">Didymella exigua CBS 183.55</name>
    <dbReference type="NCBI Taxonomy" id="1150837"/>
    <lineage>
        <taxon>Eukaryota</taxon>
        <taxon>Fungi</taxon>
        <taxon>Dikarya</taxon>
        <taxon>Ascomycota</taxon>
        <taxon>Pezizomycotina</taxon>
        <taxon>Dothideomycetes</taxon>
        <taxon>Pleosporomycetidae</taxon>
        <taxon>Pleosporales</taxon>
        <taxon>Pleosporineae</taxon>
        <taxon>Didymellaceae</taxon>
        <taxon>Didymella</taxon>
    </lineage>
</organism>
<feature type="compositionally biased region" description="Low complexity" evidence="1">
    <location>
        <begin position="115"/>
        <end position="127"/>
    </location>
</feature>
<feature type="region of interest" description="Disordered" evidence="1">
    <location>
        <begin position="178"/>
        <end position="207"/>
    </location>
</feature>
<name>A0A6A5S0Y1_9PLEO</name>
<keyword evidence="3" id="KW-1185">Reference proteome</keyword>
<dbReference type="RefSeq" id="XP_033453498.1">
    <property type="nucleotide sequence ID" value="XM_033597669.1"/>
</dbReference>
<feature type="compositionally biased region" description="Low complexity" evidence="1">
    <location>
        <begin position="39"/>
        <end position="53"/>
    </location>
</feature>
<dbReference type="PANTHER" id="PTHR38167">
    <property type="entry name" value="C2H2-TYPE DOMAIN-CONTAINING PROTEIN"/>
    <property type="match status" value="1"/>
</dbReference>
<proteinExistence type="predicted"/>
<feature type="compositionally biased region" description="Basic and acidic residues" evidence="1">
    <location>
        <begin position="1"/>
        <end position="10"/>
    </location>
</feature>
<sequence length="321" mass="35975">MLIPNDEHTHSPIAPRAAAPLPDHAEADGGGNRFEAASRRSAILSSSRRLQSSPTPFLQDQETVQRPVPYQQVHAQVPNVNEFRAPMTFLRMLDRRYMHDQEYLDLHVSGRDFSQQQTFDQQSLKQQPLNPEHFSQQTPAQRLPVQRPLGQASPDREIFAPQTLQQQWTRQALPGQMPSDHVRMQHMPSQQREQHLAPQDPAPSTPEAAAACMTSKMCTKCYAPFDEAHNHGMACVRHLADEPVVDDRSPVWQHWDARCGVPKDHTQVLALFPHAFVWRCCGLPGGAEGCLSEAHVAKADQDYVSEAASWAADSMQRGHGS</sequence>
<evidence type="ECO:0000256" key="1">
    <source>
        <dbReference type="SAM" id="MobiDB-lite"/>
    </source>
</evidence>
<protein>
    <submittedName>
        <fullName evidence="2">Uncharacterized protein</fullName>
    </submittedName>
</protein>
<dbReference type="Proteomes" id="UP000800082">
    <property type="component" value="Unassembled WGS sequence"/>
</dbReference>
<feature type="region of interest" description="Disordered" evidence="1">
    <location>
        <begin position="114"/>
        <end position="142"/>
    </location>
</feature>
<gene>
    <name evidence="2" type="ORF">M421DRAFT_88507</name>
</gene>
<dbReference type="EMBL" id="ML978957">
    <property type="protein sequence ID" value="KAF1933250.1"/>
    <property type="molecule type" value="Genomic_DNA"/>
</dbReference>
<dbReference type="AlphaFoldDB" id="A0A6A5S0Y1"/>
<evidence type="ECO:0000313" key="3">
    <source>
        <dbReference type="Proteomes" id="UP000800082"/>
    </source>
</evidence>
<reference evidence="2" key="1">
    <citation type="journal article" date="2020" name="Stud. Mycol.">
        <title>101 Dothideomycetes genomes: a test case for predicting lifestyles and emergence of pathogens.</title>
        <authorList>
            <person name="Haridas S."/>
            <person name="Albert R."/>
            <person name="Binder M."/>
            <person name="Bloem J."/>
            <person name="Labutti K."/>
            <person name="Salamov A."/>
            <person name="Andreopoulos B."/>
            <person name="Baker S."/>
            <person name="Barry K."/>
            <person name="Bills G."/>
            <person name="Bluhm B."/>
            <person name="Cannon C."/>
            <person name="Castanera R."/>
            <person name="Culley D."/>
            <person name="Daum C."/>
            <person name="Ezra D."/>
            <person name="Gonzalez J."/>
            <person name="Henrissat B."/>
            <person name="Kuo A."/>
            <person name="Liang C."/>
            <person name="Lipzen A."/>
            <person name="Lutzoni F."/>
            <person name="Magnuson J."/>
            <person name="Mondo S."/>
            <person name="Nolan M."/>
            <person name="Ohm R."/>
            <person name="Pangilinan J."/>
            <person name="Park H.-J."/>
            <person name="Ramirez L."/>
            <person name="Alfaro M."/>
            <person name="Sun H."/>
            <person name="Tritt A."/>
            <person name="Yoshinaga Y."/>
            <person name="Zwiers L.-H."/>
            <person name="Turgeon B."/>
            <person name="Goodwin S."/>
            <person name="Spatafora J."/>
            <person name="Crous P."/>
            <person name="Grigoriev I."/>
        </authorList>
    </citation>
    <scope>NUCLEOTIDE SEQUENCE</scope>
    <source>
        <strain evidence="2">CBS 183.55</strain>
    </source>
</reference>
<dbReference type="PANTHER" id="PTHR38167:SF1">
    <property type="entry name" value="C2H2-TYPE DOMAIN-CONTAINING PROTEIN"/>
    <property type="match status" value="1"/>
</dbReference>
<dbReference type="GeneID" id="54355336"/>
<feature type="region of interest" description="Disordered" evidence="1">
    <location>
        <begin position="1"/>
        <end position="61"/>
    </location>
</feature>